<dbReference type="Pfam" id="PF00067">
    <property type="entry name" value="p450"/>
    <property type="match status" value="1"/>
</dbReference>
<feature type="transmembrane region" description="Helical" evidence="9">
    <location>
        <begin position="12"/>
        <end position="32"/>
    </location>
</feature>
<dbReference type="GO" id="GO:0020037">
    <property type="term" value="F:heme binding"/>
    <property type="evidence" value="ECO:0007669"/>
    <property type="project" value="InterPro"/>
</dbReference>
<comment type="similarity">
    <text evidence="1 8">Belongs to the cytochrome P450 family.</text>
</comment>
<dbReference type="PROSITE" id="PS00086">
    <property type="entry name" value="CYTOCHROME_P450"/>
    <property type="match status" value="1"/>
</dbReference>
<evidence type="ECO:0000256" key="1">
    <source>
        <dbReference type="ARBA" id="ARBA00010617"/>
    </source>
</evidence>
<comment type="cofactor">
    <cofactor evidence="7">
        <name>heme</name>
        <dbReference type="ChEBI" id="CHEBI:30413"/>
    </cofactor>
</comment>
<organism evidence="10">
    <name type="scientific">Ginkgo biloba</name>
    <name type="common">Ginkgo</name>
    <name type="synonym">Maidenhair tree</name>
    <dbReference type="NCBI Taxonomy" id="3311"/>
    <lineage>
        <taxon>Eukaryota</taxon>
        <taxon>Viridiplantae</taxon>
        <taxon>Streptophyta</taxon>
        <taxon>Embryophyta</taxon>
        <taxon>Tracheophyta</taxon>
        <taxon>Spermatophyta</taxon>
        <taxon>Ginkgoidae</taxon>
        <taxon>Ginkgoales</taxon>
        <taxon>Ginkgoaceae</taxon>
        <taxon>Ginkgo</taxon>
    </lineage>
</organism>
<proteinExistence type="evidence at transcript level"/>
<keyword evidence="9" id="KW-0812">Transmembrane</keyword>
<evidence type="ECO:0000256" key="7">
    <source>
        <dbReference type="PIRSR" id="PIRSR602401-1"/>
    </source>
</evidence>
<feature type="binding site" description="axial binding residue" evidence="7">
    <location>
        <position position="431"/>
    </location>
    <ligand>
        <name>heme</name>
        <dbReference type="ChEBI" id="CHEBI:30413"/>
    </ligand>
    <ligandPart>
        <name>Fe</name>
        <dbReference type="ChEBI" id="CHEBI:18248"/>
    </ligandPart>
</feature>
<dbReference type="GO" id="GO:0016125">
    <property type="term" value="P:sterol metabolic process"/>
    <property type="evidence" value="ECO:0007669"/>
    <property type="project" value="TreeGrafter"/>
</dbReference>
<keyword evidence="3 7" id="KW-0479">Metal-binding</keyword>
<dbReference type="PRINTS" id="PR00463">
    <property type="entry name" value="EP450I"/>
</dbReference>
<dbReference type="InterPro" id="IPR002401">
    <property type="entry name" value="Cyt_P450_E_grp-I"/>
</dbReference>
<evidence type="ECO:0000256" key="2">
    <source>
        <dbReference type="ARBA" id="ARBA00022617"/>
    </source>
</evidence>
<accession>A0AB74UJU8</accession>
<keyword evidence="4 8" id="KW-0560">Oxidoreductase</keyword>
<evidence type="ECO:0000256" key="6">
    <source>
        <dbReference type="ARBA" id="ARBA00023033"/>
    </source>
</evidence>
<evidence type="ECO:0000256" key="5">
    <source>
        <dbReference type="ARBA" id="ARBA00023004"/>
    </source>
</evidence>
<evidence type="ECO:0000256" key="3">
    <source>
        <dbReference type="ARBA" id="ARBA00022723"/>
    </source>
</evidence>
<evidence type="ECO:0000256" key="9">
    <source>
        <dbReference type="SAM" id="Phobius"/>
    </source>
</evidence>
<evidence type="ECO:0000256" key="8">
    <source>
        <dbReference type="RuleBase" id="RU000461"/>
    </source>
</evidence>
<keyword evidence="9" id="KW-1133">Transmembrane helix</keyword>
<dbReference type="InterPro" id="IPR036396">
    <property type="entry name" value="Cyt_P450_sf"/>
</dbReference>
<dbReference type="EMBL" id="PQ356345">
    <property type="protein sequence ID" value="XHV15047.1"/>
    <property type="molecule type" value="mRNA"/>
</dbReference>
<reference evidence="10" key="1">
    <citation type="submission" date="2024-10" db="EMBL/GenBank/DDBJ databases">
        <authorList>
            <person name="Lu X."/>
            <person name="Du J."/>
        </authorList>
    </citation>
    <scope>NUCLEOTIDE SEQUENCE</scope>
</reference>
<dbReference type="PANTHER" id="PTHR24286:SF384">
    <property type="entry name" value="P450, PUTATIVE (EUROFUNG)-RELATED"/>
    <property type="match status" value="1"/>
</dbReference>
<keyword evidence="6 8" id="KW-0503">Monooxygenase</keyword>
<dbReference type="InterPro" id="IPR017972">
    <property type="entry name" value="Cyt_P450_CS"/>
</dbReference>
<dbReference type="GO" id="GO:0004497">
    <property type="term" value="F:monooxygenase activity"/>
    <property type="evidence" value="ECO:0007669"/>
    <property type="project" value="UniProtKB-KW"/>
</dbReference>
<evidence type="ECO:0000256" key="4">
    <source>
        <dbReference type="ARBA" id="ARBA00023002"/>
    </source>
</evidence>
<protein>
    <submittedName>
        <fullName evidence="10">Cytochrome P450 7005C3</fullName>
    </submittedName>
</protein>
<dbReference type="InterPro" id="IPR001128">
    <property type="entry name" value="Cyt_P450"/>
</dbReference>
<sequence>MEYLDLIPATNGYGIWAVVAPLLLLLWFIVGMNRSHKYSTKLPPGTFGLPIIGESLEFLNHINGDHMHDFVGKRKERYGNIFRSHIFGKPYLFVMGQKAAKMMIQGDGDQFQVYQFHNVNKLLGRGSVILASGEDHKRIRHSTSDIFTPEGLRQYVLLIEGVTLQSIMSSWTVGKLLNAEEEATKYAFYITAELVLSWKPGPLVDEFIQLSKDLMMGMLRAPINLPGFSYHNSIKARQRMVSIFEQEINRREMEGGRGEKKGDILERMLDVHREGNGEKLSKLEIVDQLVTFILAGHETTVGTISFIVRYLSQRPQCLETLRAEHQEIQRSKPPNTPLTWMDVKRMVYTDKVISEALRMATIVPWLHRKVNEDMDFEGYTIPKGWMIILDIRDTHYDPDYYSNPDVFTPERFDQAPKPYTFLPFSGGKKICLGKDLARLEMAIFLYHLTINFRWEVEEVAKGIEFLGMARPKGGVPFRVLEKKLHELNV</sequence>
<keyword evidence="5 7" id="KW-0408">Iron</keyword>
<dbReference type="GO" id="GO:0005506">
    <property type="term" value="F:iron ion binding"/>
    <property type="evidence" value="ECO:0007669"/>
    <property type="project" value="InterPro"/>
</dbReference>
<evidence type="ECO:0000313" key="10">
    <source>
        <dbReference type="EMBL" id="XHV15047.1"/>
    </source>
</evidence>
<dbReference type="PANTHER" id="PTHR24286">
    <property type="entry name" value="CYTOCHROME P450 26"/>
    <property type="match status" value="1"/>
</dbReference>
<keyword evidence="2 7" id="KW-0349">Heme</keyword>
<dbReference type="SUPFAM" id="SSF48264">
    <property type="entry name" value="Cytochrome P450"/>
    <property type="match status" value="1"/>
</dbReference>
<dbReference type="PRINTS" id="PR00385">
    <property type="entry name" value="P450"/>
</dbReference>
<dbReference type="AlphaFoldDB" id="A0AB74UJU8"/>
<keyword evidence="9" id="KW-0472">Membrane</keyword>
<dbReference type="GO" id="GO:0016705">
    <property type="term" value="F:oxidoreductase activity, acting on paired donors, with incorporation or reduction of molecular oxygen"/>
    <property type="evidence" value="ECO:0007669"/>
    <property type="project" value="InterPro"/>
</dbReference>
<dbReference type="Gene3D" id="1.10.630.10">
    <property type="entry name" value="Cytochrome P450"/>
    <property type="match status" value="1"/>
</dbReference>
<name>A0AB74UJU8_GINBI</name>